<dbReference type="SUPFAM" id="SSF81665">
    <property type="entry name" value="Calcium ATPase, transmembrane domain M"/>
    <property type="match status" value="1"/>
</dbReference>
<dbReference type="SFLD" id="SFLDS00003">
    <property type="entry name" value="Haloacid_Dehalogenase"/>
    <property type="match status" value="1"/>
</dbReference>
<dbReference type="Gene3D" id="3.40.50.1000">
    <property type="entry name" value="HAD superfamily/HAD-like"/>
    <property type="match status" value="1"/>
</dbReference>
<dbReference type="PANTHER" id="PTHR43294:SF20">
    <property type="entry name" value="P-TYPE ATPASE"/>
    <property type="match status" value="1"/>
</dbReference>
<comment type="similarity">
    <text evidence="2">Belongs to the cation transport ATPase (P-type) (TC 3.A.3) family. Type IIA subfamily.</text>
</comment>
<keyword evidence="6" id="KW-1278">Translocase</keyword>
<dbReference type="SUPFAM" id="SSF81660">
    <property type="entry name" value="Metal cation-transporting ATPase, ATP-binding domain N"/>
    <property type="match status" value="1"/>
</dbReference>
<feature type="transmembrane region" description="Helical" evidence="10">
    <location>
        <begin position="860"/>
        <end position="883"/>
    </location>
</feature>
<keyword evidence="13" id="KW-1185">Reference proteome</keyword>
<dbReference type="NCBIfam" id="TIGR01494">
    <property type="entry name" value="ATPase_P-type"/>
    <property type="match status" value="3"/>
</dbReference>
<dbReference type="SUPFAM" id="SSF81653">
    <property type="entry name" value="Calcium ATPase, transduction domain A"/>
    <property type="match status" value="1"/>
</dbReference>
<evidence type="ECO:0000256" key="10">
    <source>
        <dbReference type="SAM" id="Phobius"/>
    </source>
</evidence>
<dbReference type="SFLD" id="SFLDG00002">
    <property type="entry name" value="C1.7:_P-type_atpase_like"/>
    <property type="match status" value="1"/>
</dbReference>
<feature type="transmembrane region" description="Helical" evidence="10">
    <location>
        <begin position="726"/>
        <end position="751"/>
    </location>
</feature>
<dbReference type="Gene3D" id="3.40.1110.10">
    <property type="entry name" value="Calcium-transporting ATPase, cytoplasmic domain N"/>
    <property type="match status" value="1"/>
</dbReference>
<dbReference type="InterPro" id="IPR036412">
    <property type="entry name" value="HAD-like_sf"/>
</dbReference>
<dbReference type="InterPro" id="IPR001757">
    <property type="entry name" value="P_typ_ATPase"/>
</dbReference>
<dbReference type="InterPro" id="IPR004014">
    <property type="entry name" value="ATPase_P-typ_cation-transptr_N"/>
</dbReference>
<feature type="region of interest" description="Disordered" evidence="9">
    <location>
        <begin position="1"/>
        <end position="24"/>
    </location>
</feature>
<dbReference type="InterPro" id="IPR018303">
    <property type="entry name" value="ATPase_P-typ_P_site"/>
</dbReference>
<dbReference type="PROSITE" id="PS00154">
    <property type="entry name" value="ATPASE_E1_E2"/>
    <property type="match status" value="1"/>
</dbReference>
<feature type="domain" description="Cation-transporting P-type ATPase N-terminal" evidence="11">
    <location>
        <begin position="26"/>
        <end position="99"/>
    </location>
</feature>
<feature type="transmembrane region" description="Helical" evidence="10">
    <location>
        <begin position="889"/>
        <end position="917"/>
    </location>
</feature>
<evidence type="ECO:0000256" key="1">
    <source>
        <dbReference type="ARBA" id="ARBA00004141"/>
    </source>
</evidence>
<dbReference type="SUPFAM" id="SSF56784">
    <property type="entry name" value="HAD-like"/>
    <property type="match status" value="1"/>
</dbReference>
<dbReference type="InterPro" id="IPR006068">
    <property type="entry name" value="ATPase_P-typ_cation-transptr_C"/>
</dbReference>
<dbReference type="SFLD" id="SFLDF00027">
    <property type="entry name" value="p-type_atpase"/>
    <property type="match status" value="1"/>
</dbReference>
<dbReference type="Pfam" id="PF00122">
    <property type="entry name" value="E1-E2_ATPase"/>
    <property type="match status" value="1"/>
</dbReference>
<evidence type="ECO:0000256" key="7">
    <source>
        <dbReference type="ARBA" id="ARBA00022989"/>
    </source>
</evidence>
<sequence>MVDTLTQQGRTEVPPASGADAGTQRAWHAVPAETALADLGTTPDGLAPEEAARRLKTYGSNRLPIVRQASSLRRFLRQFDNILIHVLLLAALVTALLGHYVDTAVILLVVVINAIIGYAQEGKAEAALEAIRSMLQPTATAIRGGHRRTVEAVDLVPGDIVQVEAGDRVPADLRLVRTKGLRVQEAALTGESVPVEKAPAAVEPDLPLGDRSGMAYSGTLVTTGHGLGVVVATGTATELGRISTLLQAVGTLRTPLLRRMDRFGRQLTAVILILSALVLMIGVMVHKAPLADSFLAIVGMAVAAIPEGLPAVLTITLAIGVQRMAGRNAIIRRLPAVETLGAVSVICSDKTGTLTRNEMTVGSVVLPGAAYAVSGAGYDPAGGFQPLPADAPVGEQQPAGAADIDPAADPGLLDIARAAALCNDSEVMRGEGGWTVNGDPMEGALTVLAGKAGLDGQELRRQYPRRDEIPFDAAHRFMATLHHAHDGTAFVCVKGAPERVLAMCSSAGRLEEGTAVPCDRARWEREVERLAAAGQRVLALAAKRMPGETSGLTFADVEDGLVLLGLVGLIDPPRPEAIAAVAECRSAGIRVKMITGDHAATAQAIARSLGLERTDRVVTGQELETVGAEELKRLAMEVDVFARTSPEHKLRLVDALQADGAVIAMTGDGVNDAPALKRADVGIAMGNKGTEAAKEASEMVLADDNFASIVAAVREGRTVYDNLTKVIAWTLPTNGGQALCIIAAILVGATLPMTAVQILWVNMVSAVALGLTLAFEPSEWNIMQRPPRPTDAPILSRFLVWRVVLVSILFLIAAFGIFEWAMSNGRGLEEARTLVVNTIVVLEIAYLFSVRYLHLTSFSWVGMLGTPAVLIGITVVTVLQFAFTYLPPFQALFGTAAVRFSDGVIVVVLGAVLLVFLELEKLIRQKILHIEDD</sequence>
<dbReference type="RefSeq" id="WP_377359291.1">
    <property type="nucleotide sequence ID" value="NZ_JBHTCM010000010.1"/>
</dbReference>
<dbReference type="InterPro" id="IPR023299">
    <property type="entry name" value="ATPase_P-typ_cyto_dom_N"/>
</dbReference>
<evidence type="ECO:0000256" key="2">
    <source>
        <dbReference type="ARBA" id="ARBA00005675"/>
    </source>
</evidence>
<dbReference type="InterPro" id="IPR044492">
    <property type="entry name" value="P_typ_ATPase_HD_dom"/>
</dbReference>
<evidence type="ECO:0000256" key="5">
    <source>
        <dbReference type="ARBA" id="ARBA00022840"/>
    </source>
</evidence>
<dbReference type="InterPro" id="IPR008250">
    <property type="entry name" value="ATPase_P-typ_transduc_dom_A_sf"/>
</dbReference>
<dbReference type="Pfam" id="PF08282">
    <property type="entry name" value="Hydrolase_3"/>
    <property type="match status" value="1"/>
</dbReference>
<organism evidence="12 13">
    <name type="scientific">Rhodocista pekingensis</name>
    <dbReference type="NCBI Taxonomy" id="201185"/>
    <lineage>
        <taxon>Bacteria</taxon>
        <taxon>Pseudomonadati</taxon>
        <taxon>Pseudomonadota</taxon>
        <taxon>Alphaproteobacteria</taxon>
        <taxon>Rhodospirillales</taxon>
        <taxon>Azospirillaceae</taxon>
        <taxon>Rhodocista</taxon>
    </lineage>
</organism>
<dbReference type="InterPro" id="IPR059000">
    <property type="entry name" value="ATPase_P-type_domA"/>
</dbReference>
<dbReference type="CDD" id="cd02080">
    <property type="entry name" value="P-type_ATPase_cation"/>
    <property type="match status" value="1"/>
</dbReference>
<dbReference type="Pfam" id="PF13246">
    <property type="entry name" value="Cation_ATPase"/>
    <property type="match status" value="1"/>
</dbReference>
<dbReference type="InterPro" id="IPR023214">
    <property type="entry name" value="HAD_sf"/>
</dbReference>
<name>A0ABW2KV23_9PROT</name>
<dbReference type="EMBL" id="JBHTCM010000010">
    <property type="protein sequence ID" value="MFC7333907.1"/>
    <property type="molecule type" value="Genomic_DNA"/>
</dbReference>
<evidence type="ECO:0000256" key="3">
    <source>
        <dbReference type="ARBA" id="ARBA00022692"/>
    </source>
</evidence>
<keyword evidence="7 10" id="KW-1133">Transmembrane helix</keyword>
<dbReference type="PRINTS" id="PR00120">
    <property type="entry name" value="HATPASE"/>
</dbReference>
<keyword evidence="8 10" id="KW-0472">Membrane</keyword>
<dbReference type="InterPro" id="IPR023298">
    <property type="entry name" value="ATPase_P-typ_TM_dom_sf"/>
</dbReference>
<feature type="compositionally biased region" description="Polar residues" evidence="9">
    <location>
        <begin position="1"/>
        <end position="10"/>
    </location>
</feature>
<dbReference type="PRINTS" id="PR00119">
    <property type="entry name" value="CATATPASE"/>
</dbReference>
<reference evidence="13" key="1">
    <citation type="journal article" date="2019" name="Int. J. Syst. Evol. Microbiol.">
        <title>The Global Catalogue of Microorganisms (GCM) 10K type strain sequencing project: providing services to taxonomists for standard genome sequencing and annotation.</title>
        <authorList>
            <consortium name="The Broad Institute Genomics Platform"/>
            <consortium name="The Broad Institute Genome Sequencing Center for Infectious Disease"/>
            <person name="Wu L."/>
            <person name="Ma J."/>
        </authorList>
    </citation>
    <scope>NUCLEOTIDE SEQUENCE [LARGE SCALE GENOMIC DNA]</scope>
    <source>
        <strain evidence="13">CGMCC 1.16275</strain>
    </source>
</reference>
<feature type="transmembrane region" description="Helical" evidence="10">
    <location>
        <begin position="799"/>
        <end position="822"/>
    </location>
</feature>
<evidence type="ECO:0000256" key="4">
    <source>
        <dbReference type="ARBA" id="ARBA00022741"/>
    </source>
</evidence>
<gene>
    <name evidence="12" type="ORF">ACFQPS_12105</name>
</gene>
<dbReference type="Proteomes" id="UP001596456">
    <property type="component" value="Unassembled WGS sequence"/>
</dbReference>
<comment type="caution">
    <text evidence="12">The sequence shown here is derived from an EMBL/GenBank/DDBJ whole genome shotgun (WGS) entry which is preliminary data.</text>
</comment>
<evidence type="ECO:0000313" key="13">
    <source>
        <dbReference type="Proteomes" id="UP001596456"/>
    </source>
</evidence>
<evidence type="ECO:0000256" key="8">
    <source>
        <dbReference type="ARBA" id="ARBA00023136"/>
    </source>
</evidence>
<feature type="transmembrane region" description="Helical" evidence="10">
    <location>
        <begin position="267"/>
        <end position="288"/>
    </location>
</feature>
<feature type="transmembrane region" description="Helical" evidence="10">
    <location>
        <begin position="103"/>
        <end position="119"/>
    </location>
</feature>
<proteinExistence type="inferred from homology"/>
<dbReference type="PANTHER" id="PTHR43294">
    <property type="entry name" value="SODIUM/POTASSIUM-TRANSPORTING ATPASE SUBUNIT ALPHA"/>
    <property type="match status" value="1"/>
</dbReference>
<dbReference type="Gene3D" id="2.70.150.10">
    <property type="entry name" value="Calcium-transporting ATPase, cytoplasmic transduction domain A"/>
    <property type="match status" value="1"/>
</dbReference>
<dbReference type="Pfam" id="PF00689">
    <property type="entry name" value="Cation_ATPase_C"/>
    <property type="match status" value="1"/>
</dbReference>
<feature type="transmembrane region" description="Helical" evidence="10">
    <location>
        <begin position="79"/>
        <end position="97"/>
    </location>
</feature>
<feature type="transmembrane region" description="Helical" evidence="10">
    <location>
        <begin position="757"/>
        <end position="778"/>
    </location>
</feature>
<dbReference type="Gene3D" id="1.20.1110.10">
    <property type="entry name" value="Calcium-transporting ATPase, transmembrane domain"/>
    <property type="match status" value="1"/>
</dbReference>
<protein>
    <submittedName>
        <fullName evidence="12">Cation-transporting P-type ATPase</fullName>
    </submittedName>
</protein>
<evidence type="ECO:0000313" key="12">
    <source>
        <dbReference type="EMBL" id="MFC7333907.1"/>
    </source>
</evidence>
<evidence type="ECO:0000256" key="9">
    <source>
        <dbReference type="SAM" id="MobiDB-lite"/>
    </source>
</evidence>
<keyword evidence="4" id="KW-0547">Nucleotide-binding</keyword>
<comment type="subcellular location">
    <subcellularLocation>
        <location evidence="1">Membrane</location>
        <topology evidence="1">Multi-pass membrane protein</topology>
    </subcellularLocation>
</comment>
<dbReference type="SMART" id="SM00831">
    <property type="entry name" value="Cation_ATPase_N"/>
    <property type="match status" value="1"/>
</dbReference>
<keyword evidence="3 10" id="KW-0812">Transmembrane</keyword>
<evidence type="ECO:0000259" key="11">
    <source>
        <dbReference type="SMART" id="SM00831"/>
    </source>
</evidence>
<dbReference type="Pfam" id="PF00690">
    <property type="entry name" value="Cation_ATPase_N"/>
    <property type="match status" value="1"/>
</dbReference>
<feature type="transmembrane region" description="Helical" evidence="10">
    <location>
        <begin position="834"/>
        <end position="853"/>
    </location>
</feature>
<accession>A0ABW2KV23</accession>
<dbReference type="InterPro" id="IPR050510">
    <property type="entry name" value="Cation_transp_ATPase_P-type"/>
</dbReference>
<evidence type="ECO:0000256" key="6">
    <source>
        <dbReference type="ARBA" id="ARBA00022967"/>
    </source>
</evidence>
<feature type="transmembrane region" description="Helical" evidence="10">
    <location>
        <begin position="294"/>
        <end position="321"/>
    </location>
</feature>
<keyword evidence="5" id="KW-0067">ATP-binding</keyword>